<dbReference type="SUPFAM" id="SSF53850">
    <property type="entry name" value="Periplasmic binding protein-like II"/>
    <property type="match status" value="1"/>
</dbReference>
<evidence type="ECO:0000256" key="3">
    <source>
        <dbReference type="ARBA" id="ARBA00023125"/>
    </source>
</evidence>
<dbReference type="CDD" id="cd05466">
    <property type="entry name" value="PBP2_LTTR_substrate"/>
    <property type="match status" value="1"/>
</dbReference>
<name>A0A8X8GIA5_ACIGI</name>
<evidence type="ECO:0000256" key="2">
    <source>
        <dbReference type="ARBA" id="ARBA00023015"/>
    </source>
</evidence>
<comment type="similarity">
    <text evidence="1">Belongs to the LysR transcriptional regulatory family.</text>
</comment>
<dbReference type="PROSITE" id="PS50931">
    <property type="entry name" value="HTH_LYSR"/>
    <property type="match status" value="1"/>
</dbReference>
<dbReference type="SUPFAM" id="SSF46785">
    <property type="entry name" value="Winged helix' DNA-binding domain"/>
    <property type="match status" value="1"/>
</dbReference>
<evidence type="ECO:0000256" key="1">
    <source>
        <dbReference type="ARBA" id="ARBA00009437"/>
    </source>
</evidence>
<dbReference type="PANTHER" id="PTHR30419">
    <property type="entry name" value="HTH-TYPE TRANSCRIPTIONAL REGULATOR YBHD"/>
    <property type="match status" value="1"/>
</dbReference>
<dbReference type="PRINTS" id="PR00039">
    <property type="entry name" value="HTHLYSR"/>
</dbReference>
<dbReference type="InterPro" id="IPR005119">
    <property type="entry name" value="LysR_subst-bd"/>
</dbReference>
<sequence length="290" mass="32670">MTFTQLTIFAMLAEQKSFTVTAQRLQISQSAISHAIKGLEQDWSVTLFYRNHNEVELTESGIRLLVHVKEILNISNVLKQEISDIQGFHSGTLRIGSFGASSSNVLIPLILEKFSLKYPNIEVFIKEGTDKDITQWIHDRTIDVGFVVLPEERFDTFPVIEDIFVALIPKSYTRSQQSAVRLDELVEHPFLMTSAGSQNHVTEMFRKANLSPKIKCYFSQILTIINMVNNGAGVSIVADMALNKELMTLFPNVQKLPLSPNIKRSISLAVKNKKQMSPITQAFIDIAQMV</sequence>
<protein>
    <submittedName>
        <fullName evidence="6">LysR family transcriptional regulator</fullName>
    </submittedName>
</protein>
<evidence type="ECO:0000259" key="5">
    <source>
        <dbReference type="PROSITE" id="PS50931"/>
    </source>
</evidence>
<keyword evidence="3" id="KW-0238">DNA-binding</keyword>
<dbReference type="Gene3D" id="3.40.190.290">
    <property type="match status" value="1"/>
</dbReference>
<comment type="caution">
    <text evidence="6">The sequence shown here is derived from an EMBL/GenBank/DDBJ whole genome shotgun (WGS) entry which is preliminary data.</text>
</comment>
<dbReference type="Proteomes" id="UP000887320">
    <property type="component" value="Unassembled WGS sequence"/>
</dbReference>
<dbReference type="GO" id="GO:0003700">
    <property type="term" value="F:DNA-binding transcription factor activity"/>
    <property type="evidence" value="ECO:0007669"/>
    <property type="project" value="InterPro"/>
</dbReference>
<reference evidence="6" key="1">
    <citation type="submission" date="2021-07" db="EMBL/GenBank/DDBJ databases">
        <authorList>
            <person name="Fernandez M."/>
            <person name="Pereira P."/>
            <person name="Torres Tejerizo G.A."/>
            <person name="Gonzalez P."/>
            <person name="Agostini E."/>
        </authorList>
    </citation>
    <scope>NUCLEOTIDE SEQUENCE</scope>
    <source>
        <strain evidence="6">SFC 500-1A</strain>
    </source>
</reference>
<evidence type="ECO:0000256" key="4">
    <source>
        <dbReference type="ARBA" id="ARBA00023163"/>
    </source>
</evidence>
<dbReference type="Gene3D" id="1.10.10.10">
    <property type="entry name" value="Winged helix-like DNA-binding domain superfamily/Winged helix DNA-binding domain"/>
    <property type="match status" value="1"/>
</dbReference>
<dbReference type="Pfam" id="PF03466">
    <property type="entry name" value="LysR_substrate"/>
    <property type="match status" value="1"/>
</dbReference>
<organism evidence="6 7">
    <name type="scientific">Acinetobacter guillouiae</name>
    <name type="common">Acinetobacter genomosp. 11</name>
    <dbReference type="NCBI Taxonomy" id="106649"/>
    <lineage>
        <taxon>Bacteria</taxon>
        <taxon>Pseudomonadati</taxon>
        <taxon>Pseudomonadota</taxon>
        <taxon>Gammaproteobacteria</taxon>
        <taxon>Moraxellales</taxon>
        <taxon>Moraxellaceae</taxon>
        <taxon>Acinetobacter</taxon>
    </lineage>
</organism>
<accession>A0A8X8GIA5</accession>
<dbReference type="GO" id="GO:0005829">
    <property type="term" value="C:cytosol"/>
    <property type="evidence" value="ECO:0007669"/>
    <property type="project" value="TreeGrafter"/>
</dbReference>
<evidence type="ECO:0000313" key="6">
    <source>
        <dbReference type="EMBL" id="MCF0266747.1"/>
    </source>
</evidence>
<evidence type="ECO:0000313" key="7">
    <source>
        <dbReference type="Proteomes" id="UP000887320"/>
    </source>
</evidence>
<dbReference type="FunFam" id="1.10.10.10:FF:000001">
    <property type="entry name" value="LysR family transcriptional regulator"/>
    <property type="match status" value="1"/>
</dbReference>
<gene>
    <name evidence="6" type="ORF">KW868_20040</name>
</gene>
<feature type="domain" description="HTH lysR-type" evidence="5">
    <location>
        <begin position="1"/>
        <end position="58"/>
    </location>
</feature>
<keyword evidence="4" id="KW-0804">Transcription</keyword>
<keyword evidence="2" id="KW-0805">Transcription regulation</keyword>
<dbReference type="GO" id="GO:0003677">
    <property type="term" value="F:DNA binding"/>
    <property type="evidence" value="ECO:0007669"/>
    <property type="project" value="UniProtKB-KW"/>
</dbReference>
<dbReference type="RefSeq" id="WP_056512845.1">
    <property type="nucleotide sequence ID" value="NZ_JAHWXT010000009.1"/>
</dbReference>
<dbReference type="InterPro" id="IPR036390">
    <property type="entry name" value="WH_DNA-bd_sf"/>
</dbReference>
<dbReference type="InterPro" id="IPR050950">
    <property type="entry name" value="HTH-type_LysR_regulators"/>
</dbReference>
<dbReference type="InterPro" id="IPR036388">
    <property type="entry name" value="WH-like_DNA-bd_sf"/>
</dbReference>
<dbReference type="AlphaFoldDB" id="A0A8X8GIA5"/>
<dbReference type="PANTHER" id="PTHR30419:SF24">
    <property type="entry name" value="HTH-TYPE TRANSCRIPTIONAL REGULATOR CZCR"/>
    <property type="match status" value="1"/>
</dbReference>
<dbReference type="EMBL" id="JAHWXT010000009">
    <property type="protein sequence ID" value="MCF0266747.1"/>
    <property type="molecule type" value="Genomic_DNA"/>
</dbReference>
<proteinExistence type="inferred from homology"/>
<dbReference type="Pfam" id="PF00126">
    <property type="entry name" value="HTH_1"/>
    <property type="match status" value="1"/>
</dbReference>
<dbReference type="InterPro" id="IPR000847">
    <property type="entry name" value="LysR_HTH_N"/>
</dbReference>